<comment type="caution">
    <text evidence="1">The sequence shown here is derived from an EMBL/GenBank/DDBJ whole genome shotgun (WGS) entry which is preliminary data.</text>
</comment>
<gene>
    <name evidence="1" type="ORF">CI238_08606</name>
</gene>
<sequence length="59" mass="6709">MKPSSKTTAFAFVMAIHNNRKRLSYLLPPSLSCSVYNSKSLRMPLGRPNDNSQLPLRWS</sequence>
<organism evidence="1 2">
    <name type="scientific">Colletotrichum incanum</name>
    <name type="common">Soybean anthracnose fungus</name>
    <dbReference type="NCBI Taxonomy" id="1573173"/>
    <lineage>
        <taxon>Eukaryota</taxon>
        <taxon>Fungi</taxon>
        <taxon>Dikarya</taxon>
        <taxon>Ascomycota</taxon>
        <taxon>Pezizomycotina</taxon>
        <taxon>Sordariomycetes</taxon>
        <taxon>Hypocreomycetidae</taxon>
        <taxon>Glomerellales</taxon>
        <taxon>Glomerellaceae</taxon>
        <taxon>Colletotrichum</taxon>
        <taxon>Colletotrichum spaethianum species complex</taxon>
    </lineage>
</organism>
<accession>A0A167EL35</accession>
<dbReference type="Proteomes" id="UP000076584">
    <property type="component" value="Unassembled WGS sequence"/>
</dbReference>
<dbReference type="AlphaFoldDB" id="A0A167EL35"/>
<dbReference type="EMBL" id="LFIW01000702">
    <property type="protein sequence ID" value="KZL85261.1"/>
    <property type="molecule type" value="Genomic_DNA"/>
</dbReference>
<evidence type="ECO:0000313" key="2">
    <source>
        <dbReference type="Proteomes" id="UP000076584"/>
    </source>
</evidence>
<proteinExistence type="predicted"/>
<name>A0A167EL35_COLIC</name>
<protein>
    <submittedName>
        <fullName evidence="1">Uncharacterized protein</fullName>
    </submittedName>
</protein>
<reference evidence="1 2" key="1">
    <citation type="submission" date="2015-06" db="EMBL/GenBank/DDBJ databases">
        <title>Survival trade-offs in plant roots during colonization by closely related pathogenic and mutualistic fungi.</title>
        <authorList>
            <person name="Hacquard S."/>
            <person name="Kracher B."/>
            <person name="Hiruma K."/>
            <person name="Weinman A."/>
            <person name="Muench P."/>
            <person name="Garrido Oter R."/>
            <person name="Ver Loren van Themaat E."/>
            <person name="Dallerey J.-F."/>
            <person name="Damm U."/>
            <person name="Henrissat B."/>
            <person name="Lespinet O."/>
            <person name="Thon M."/>
            <person name="Kemen E."/>
            <person name="McHardy A.C."/>
            <person name="Schulze-Lefert P."/>
            <person name="O'Connell R.J."/>
        </authorList>
    </citation>
    <scope>NUCLEOTIDE SEQUENCE [LARGE SCALE GENOMIC DNA]</scope>
    <source>
        <strain evidence="1 2">MAFF 238704</strain>
    </source>
</reference>
<keyword evidence="2" id="KW-1185">Reference proteome</keyword>
<evidence type="ECO:0000313" key="1">
    <source>
        <dbReference type="EMBL" id="KZL85261.1"/>
    </source>
</evidence>